<feature type="region of interest" description="Disordered" evidence="5">
    <location>
        <begin position="524"/>
        <end position="543"/>
    </location>
</feature>
<protein>
    <submittedName>
        <fullName evidence="8">Tau 95 subunit of transcription factor TFIIIC</fullName>
    </submittedName>
</protein>
<feature type="region of interest" description="Disordered" evidence="5">
    <location>
        <begin position="359"/>
        <end position="389"/>
    </location>
</feature>
<dbReference type="Pfam" id="PF09734">
    <property type="entry name" value="Tau95"/>
    <property type="match status" value="1"/>
</dbReference>
<sequence>MINNSTLQYETAEVLPLPNEKEFFAVEYPGYVKNIDKVLNTLGGQHGLQRALKEDCGYLELRYRPGDHFSHPINGDVIHTGNLLLKVTRRVRRRKGFRNAPREEEQCFSVENEEESNFNAEIVGVISKTCRFRGMADYQYLPDPVDPIAQFRNSLQSLDVEKICKFPVNVDCSMSKTPNLPPPSFSRIECPMDYGYRQNTSVVKVLVQKNEDEPPIVKLINRRRRRKFVAYSIDFEAKSVPNHPPEDAVKFSSQIPQESIENIQALFDRRPMWTRSALQNNLPANDRKIIKRLLPFAAYWMSSGPWRDCWIKYGYDPRQHVDARFYQLLDIRYTARPRQLGRAKRLLRAKYDTLNQDILDQQNPDNIMQEDQDSGEQASGVNPDRSHIFDGKNKQREVAVYQMCDISYPRIKKLVESKEGLRKLCDEKDGWFSKQLMDFMRKSLRRKIASLARGEETDPEEDVPLQLDGNEEAAENGSDSGGEVDKTISSKVDQLMRNLQLAQLGTQDHDDEFEQEVGLYQLDDMDEYENVFGDDEDVESESD</sequence>
<dbReference type="PANTHER" id="PTHR13230:SF5">
    <property type="entry name" value="GENERAL TRANSCRIPTION FACTOR 3C POLYPEPTIDE 5"/>
    <property type="match status" value="1"/>
</dbReference>
<comment type="caution">
    <text evidence="8">The sequence shown here is derived from an EMBL/GenBank/DDBJ whole genome shotgun (WGS) entry which is preliminary data.</text>
</comment>
<keyword evidence="9" id="KW-1185">Reference proteome</keyword>
<feature type="domain" description="Transcription factor IIIC subunit 5 HTH" evidence="6">
    <location>
        <begin position="180"/>
        <end position="332"/>
    </location>
</feature>
<name>A0ABR2X4C8_9FUNG</name>
<accession>A0ABR2X4C8</accession>
<feature type="domain" description="Transcription factor IIIC subunit Tfc1/Sfc1 triple barrel" evidence="7">
    <location>
        <begin position="25"/>
        <end position="141"/>
    </location>
</feature>
<dbReference type="InterPro" id="IPR042536">
    <property type="entry name" value="TFIIIC_tauA_Sfc1"/>
</dbReference>
<gene>
    <name evidence="8" type="primary">TFC1</name>
    <name evidence="8" type="ORF">K7432_000652</name>
</gene>
<feature type="region of interest" description="Disordered" evidence="5">
    <location>
        <begin position="451"/>
        <end position="489"/>
    </location>
</feature>
<dbReference type="PANTHER" id="PTHR13230">
    <property type="entry name" value="GENERAL TRANSCRIPTION FACTOR IIIC, POLYPEPTIDE 5"/>
    <property type="match status" value="1"/>
</dbReference>
<dbReference type="InterPro" id="IPR019136">
    <property type="entry name" value="TF_IIIC_su-5_HTH"/>
</dbReference>
<organism evidence="8 9">
    <name type="scientific">Basidiobolus ranarum</name>
    <dbReference type="NCBI Taxonomy" id="34480"/>
    <lineage>
        <taxon>Eukaryota</taxon>
        <taxon>Fungi</taxon>
        <taxon>Fungi incertae sedis</taxon>
        <taxon>Zoopagomycota</taxon>
        <taxon>Entomophthoromycotina</taxon>
        <taxon>Basidiobolomycetes</taxon>
        <taxon>Basidiobolales</taxon>
        <taxon>Basidiobolaceae</taxon>
        <taxon>Basidiobolus</taxon>
    </lineage>
</organism>
<reference evidence="8 9" key="1">
    <citation type="submission" date="2023-04" db="EMBL/GenBank/DDBJ databases">
        <title>Genome of Basidiobolus ranarum AG-B5.</title>
        <authorList>
            <person name="Stajich J.E."/>
            <person name="Carter-House D."/>
            <person name="Gryganskyi A."/>
        </authorList>
    </citation>
    <scope>NUCLEOTIDE SEQUENCE [LARGE SCALE GENOMIC DNA]</scope>
    <source>
        <strain evidence="8 9">AG-B5</strain>
    </source>
</reference>
<dbReference type="Pfam" id="PF17682">
    <property type="entry name" value="Tau95_N"/>
    <property type="match status" value="1"/>
</dbReference>
<evidence type="ECO:0000256" key="4">
    <source>
        <dbReference type="ARBA" id="ARBA00023242"/>
    </source>
</evidence>
<comment type="subcellular location">
    <subcellularLocation>
        <location evidence="1">Nucleus</location>
    </subcellularLocation>
</comment>
<dbReference type="InterPro" id="IPR041499">
    <property type="entry name" value="Tfc1/Sfc1_N"/>
</dbReference>
<dbReference type="InterPro" id="IPR040454">
    <property type="entry name" value="TF_IIIC_Tfc1/Sfc1"/>
</dbReference>
<evidence type="ECO:0000256" key="3">
    <source>
        <dbReference type="ARBA" id="ARBA00023163"/>
    </source>
</evidence>
<keyword evidence="2" id="KW-0238">DNA-binding</keyword>
<dbReference type="Proteomes" id="UP001479436">
    <property type="component" value="Unassembled WGS sequence"/>
</dbReference>
<keyword evidence="3" id="KW-0804">Transcription</keyword>
<evidence type="ECO:0000313" key="9">
    <source>
        <dbReference type="Proteomes" id="UP001479436"/>
    </source>
</evidence>
<evidence type="ECO:0000256" key="2">
    <source>
        <dbReference type="ARBA" id="ARBA00023125"/>
    </source>
</evidence>
<evidence type="ECO:0000313" key="8">
    <source>
        <dbReference type="EMBL" id="KAK9768590.1"/>
    </source>
</evidence>
<evidence type="ECO:0000259" key="6">
    <source>
        <dbReference type="Pfam" id="PF09734"/>
    </source>
</evidence>
<evidence type="ECO:0000256" key="5">
    <source>
        <dbReference type="SAM" id="MobiDB-lite"/>
    </source>
</evidence>
<feature type="compositionally biased region" description="Acidic residues" evidence="5">
    <location>
        <begin position="457"/>
        <end position="474"/>
    </location>
</feature>
<dbReference type="Gene3D" id="3.30.200.160">
    <property type="entry name" value="TFIIIC, subcomplex tauA, subunit Sfc1, barrel domain"/>
    <property type="match status" value="1"/>
</dbReference>
<evidence type="ECO:0000256" key="1">
    <source>
        <dbReference type="ARBA" id="ARBA00004123"/>
    </source>
</evidence>
<dbReference type="EMBL" id="JASJQH010000012">
    <property type="protein sequence ID" value="KAK9768590.1"/>
    <property type="molecule type" value="Genomic_DNA"/>
</dbReference>
<keyword evidence="4" id="KW-0539">Nucleus</keyword>
<evidence type="ECO:0000259" key="7">
    <source>
        <dbReference type="Pfam" id="PF17682"/>
    </source>
</evidence>
<proteinExistence type="predicted"/>